<dbReference type="Proteomes" id="UP001060085">
    <property type="component" value="Linkage Group LG08"/>
</dbReference>
<dbReference type="EMBL" id="CM044708">
    <property type="protein sequence ID" value="KAI5648815.1"/>
    <property type="molecule type" value="Genomic_DNA"/>
</dbReference>
<evidence type="ECO:0000313" key="1">
    <source>
        <dbReference type="EMBL" id="KAI5648815.1"/>
    </source>
</evidence>
<proteinExistence type="predicted"/>
<organism evidence="1 2">
    <name type="scientific">Catharanthus roseus</name>
    <name type="common">Madagascar periwinkle</name>
    <name type="synonym">Vinca rosea</name>
    <dbReference type="NCBI Taxonomy" id="4058"/>
    <lineage>
        <taxon>Eukaryota</taxon>
        <taxon>Viridiplantae</taxon>
        <taxon>Streptophyta</taxon>
        <taxon>Embryophyta</taxon>
        <taxon>Tracheophyta</taxon>
        <taxon>Spermatophyta</taxon>
        <taxon>Magnoliopsida</taxon>
        <taxon>eudicotyledons</taxon>
        <taxon>Gunneridae</taxon>
        <taxon>Pentapetalae</taxon>
        <taxon>asterids</taxon>
        <taxon>lamiids</taxon>
        <taxon>Gentianales</taxon>
        <taxon>Apocynaceae</taxon>
        <taxon>Rauvolfioideae</taxon>
        <taxon>Vinceae</taxon>
        <taxon>Catharanthinae</taxon>
        <taxon>Catharanthus</taxon>
    </lineage>
</organism>
<keyword evidence="2" id="KW-1185">Reference proteome</keyword>
<comment type="caution">
    <text evidence="1">The sequence shown here is derived from an EMBL/GenBank/DDBJ whole genome shotgun (WGS) entry which is preliminary data.</text>
</comment>
<evidence type="ECO:0000313" key="2">
    <source>
        <dbReference type="Proteomes" id="UP001060085"/>
    </source>
</evidence>
<reference evidence="2" key="1">
    <citation type="journal article" date="2023" name="Nat. Plants">
        <title>Single-cell RNA sequencing provides a high-resolution roadmap for understanding the multicellular compartmentation of specialized metabolism.</title>
        <authorList>
            <person name="Sun S."/>
            <person name="Shen X."/>
            <person name="Li Y."/>
            <person name="Li Y."/>
            <person name="Wang S."/>
            <person name="Li R."/>
            <person name="Zhang H."/>
            <person name="Shen G."/>
            <person name="Guo B."/>
            <person name="Wei J."/>
            <person name="Xu J."/>
            <person name="St-Pierre B."/>
            <person name="Chen S."/>
            <person name="Sun C."/>
        </authorList>
    </citation>
    <scope>NUCLEOTIDE SEQUENCE [LARGE SCALE GENOMIC DNA]</scope>
</reference>
<name>A0ACB9ZMI3_CATRO</name>
<gene>
    <name evidence="1" type="ORF">M9H77_34820</name>
</gene>
<sequence>MVQNCQQASRTHIESISSIEVECDMILAKMKKVKIDATAPLEKLSTTCDMMMKEPYLESLSEVKKLDDSQLDLGLVAYKHNELYKELDLLEKHKQDICAFIRHDEEELKKLHIISSSKKEEVVAMENAPFQSDEVVQNLEASREILATRVALCENVTKLDDSILSSSSSFGLLSTIMYNLAFTTLSQFTRRFHNLIPELLNNFIFYFFEEELEETSTFKSKTSLNLGNFGNGECFKTSILLLDGILVFPFP</sequence>
<protein>
    <submittedName>
        <fullName evidence="1">Uncharacterized protein</fullName>
    </submittedName>
</protein>
<accession>A0ACB9ZMI3</accession>